<comment type="caution">
    <text evidence="6">The sequence shown here is derived from an EMBL/GenBank/DDBJ whole genome shotgun (WGS) entry which is preliminary data.</text>
</comment>
<dbReference type="Proteomes" id="UP000286976">
    <property type="component" value="Unassembled WGS sequence"/>
</dbReference>
<comment type="pathway">
    <text evidence="1">Lipid metabolism.</text>
</comment>
<evidence type="ECO:0000256" key="4">
    <source>
        <dbReference type="SAM" id="Phobius"/>
    </source>
</evidence>
<keyword evidence="7" id="KW-1185">Reference proteome</keyword>
<organism evidence="6 7">
    <name type="scientific">Aliidiomarina taiwanensis</name>
    <dbReference type="NCBI Taxonomy" id="946228"/>
    <lineage>
        <taxon>Bacteria</taxon>
        <taxon>Pseudomonadati</taxon>
        <taxon>Pseudomonadota</taxon>
        <taxon>Gammaproteobacteria</taxon>
        <taxon>Alteromonadales</taxon>
        <taxon>Idiomarinaceae</taxon>
        <taxon>Aliidiomarina</taxon>
    </lineage>
</organism>
<dbReference type="GO" id="GO:0003841">
    <property type="term" value="F:1-acylglycerol-3-phosphate O-acyltransferase activity"/>
    <property type="evidence" value="ECO:0007669"/>
    <property type="project" value="TreeGrafter"/>
</dbReference>
<proteinExistence type="predicted"/>
<keyword evidence="4" id="KW-0472">Membrane</keyword>
<dbReference type="OrthoDB" id="9796839at2"/>
<reference evidence="6 7" key="1">
    <citation type="journal article" date="2011" name="Front. Microbiol.">
        <title>Genomic signatures of strain selection and enhancement in Bacillus atrophaeus var. globigii, a historical biowarfare simulant.</title>
        <authorList>
            <person name="Gibbons H.S."/>
            <person name="Broomall S.M."/>
            <person name="McNew L.A."/>
            <person name="Daligault H."/>
            <person name="Chapman C."/>
            <person name="Bruce D."/>
            <person name="Karavis M."/>
            <person name="Krepps M."/>
            <person name="McGregor P.A."/>
            <person name="Hong C."/>
            <person name="Park K.H."/>
            <person name="Akmal A."/>
            <person name="Feldman A."/>
            <person name="Lin J.S."/>
            <person name="Chang W.E."/>
            <person name="Higgs B.W."/>
            <person name="Demirev P."/>
            <person name="Lindquist J."/>
            <person name="Liem A."/>
            <person name="Fochler E."/>
            <person name="Read T.D."/>
            <person name="Tapia R."/>
            <person name="Johnson S."/>
            <person name="Bishop-Lilly K.A."/>
            <person name="Detter C."/>
            <person name="Han C."/>
            <person name="Sozhamannan S."/>
            <person name="Rosenzweig C.N."/>
            <person name="Skowronski E.W."/>
        </authorList>
    </citation>
    <scope>NUCLEOTIDE SEQUENCE [LARGE SCALE GENOMIC DNA]</scope>
    <source>
        <strain evidence="6 7">AIT1</strain>
    </source>
</reference>
<dbReference type="GO" id="GO:0006654">
    <property type="term" value="P:phosphatidic acid biosynthetic process"/>
    <property type="evidence" value="ECO:0007669"/>
    <property type="project" value="TreeGrafter"/>
</dbReference>
<sequence length="170" mass="18995">MWLLGGWKVVGQMPDIKKAIVPVAPHTSNWDFFIGVFAMLALGLKLSFLGKKEIFVFPVRRLLTWLGGVPVNRASAHGVVADIAKQFNEREQLILALSPEGTRSKVEHWRTGFLHMARAAKVPVVPVALDFAKREIQIGQPIEIDDDIEKGLKEVQAFTRQAQAKYPEKA</sequence>
<dbReference type="SUPFAM" id="SSF69593">
    <property type="entry name" value="Glycerol-3-phosphate (1)-acyltransferase"/>
    <property type="match status" value="1"/>
</dbReference>
<feature type="domain" description="Phospholipid/glycerol acyltransferase" evidence="5">
    <location>
        <begin position="20"/>
        <end position="132"/>
    </location>
</feature>
<evidence type="ECO:0000313" key="6">
    <source>
        <dbReference type="EMBL" id="RUO40158.1"/>
    </source>
</evidence>
<feature type="transmembrane region" description="Helical" evidence="4">
    <location>
        <begin position="32"/>
        <end position="50"/>
    </location>
</feature>
<gene>
    <name evidence="6" type="ORF">CWE15_08160</name>
</gene>
<name>A0A432X1M0_9GAMM</name>
<dbReference type="Pfam" id="PF01553">
    <property type="entry name" value="Acyltransferase"/>
    <property type="match status" value="1"/>
</dbReference>
<dbReference type="PANTHER" id="PTHR10434">
    <property type="entry name" value="1-ACYL-SN-GLYCEROL-3-PHOSPHATE ACYLTRANSFERASE"/>
    <property type="match status" value="1"/>
</dbReference>
<keyword evidence="3 6" id="KW-0012">Acyltransferase</keyword>
<evidence type="ECO:0000259" key="5">
    <source>
        <dbReference type="SMART" id="SM00563"/>
    </source>
</evidence>
<protein>
    <submittedName>
        <fullName evidence="6">Acyltransferase</fullName>
    </submittedName>
</protein>
<accession>A0A432X1M0</accession>
<keyword evidence="2 6" id="KW-0808">Transferase</keyword>
<keyword evidence="4" id="KW-1133">Transmembrane helix</keyword>
<dbReference type="PANTHER" id="PTHR10434:SF9">
    <property type="entry name" value="PHOSPHOLIPID_GLYCEROL ACYLTRANSFERASE DOMAIN-CONTAINING PROTEIN"/>
    <property type="match status" value="1"/>
</dbReference>
<evidence type="ECO:0000313" key="7">
    <source>
        <dbReference type="Proteomes" id="UP000286976"/>
    </source>
</evidence>
<dbReference type="SMART" id="SM00563">
    <property type="entry name" value="PlsC"/>
    <property type="match status" value="1"/>
</dbReference>
<dbReference type="AlphaFoldDB" id="A0A432X1M0"/>
<evidence type="ECO:0000256" key="3">
    <source>
        <dbReference type="ARBA" id="ARBA00023315"/>
    </source>
</evidence>
<dbReference type="EMBL" id="PIPQ01000004">
    <property type="protein sequence ID" value="RUO40158.1"/>
    <property type="molecule type" value="Genomic_DNA"/>
</dbReference>
<keyword evidence="4" id="KW-0812">Transmembrane</keyword>
<evidence type="ECO:0000256" key="1">
    <source>
        <dbReference type="ARBA" id="ARBA00005189"/>
    </source>
</evidence>
<evidence type="ECO:0000256" key="2">
    <source>
        <dbReference type="ARBA" id="ARBA00022679"/>
    </source>
</evidence>
<dbReference type="InterPro" id="IPR002123">
    <property type="entry name" value="Plipid/glycerol_acylTrfase"/>
</dbReference>